<dbReference type="PANTHER" id="PTHR33908">
    <property type="entry name" value="MANNOSYLTRANSFERASE YKCB-RELATED"/>
    <property type="match status" value="1"/>
</dbReference>
<name>A0A955J239_UNCKA</name>
<evidence type="ECO:0000256" key="7">
    <source>
        <dbReference type="ARBA" id="ARBA00023136"/>
    </source>
</evidence>
<feature type="transmembrane region" description="Helical" evidence="8">
    <location>
        <begin position="381"/>
        <end position="403"/>
    </location>
</feature>
<dbReference type="InterPro" id="IPR038731">
    <property type="entry name" value="RgtA/B/C-like"/>
</dbReference>
<keyword evidence="6 8" id="KW-1133">Transmembrane helix</keyword>
<reference evidence="10" key="1">
    <citation type="submission" date="2020-04" db="EMBL/GenBank/DDBJ databases">
        <authorList>
            <person name="Zhang T."/>
        </authorList>
    </citation>
    <scope>NUCLEOTIDE SEQUENCE</scope>
    <source>
        <strain evidence="10">HKST-UBA79</strain>
    </source>
</reference>
<dbReference type="PANTHER" id="PTHR33908:SF11">
    <property type="entry name" value="MEMBRANE PROTEIN"/>
    <property type="match status" value="1"/>
</dbReference>
<feature type="transmembrane region" description="Helical" evidence="8">
    <location>
        <begin position="235"/>
        <end position="255"/>
    </location>
</feature>
<evidence type="ECO:0000256" key="2">
    <source>
        <dbReference type="ARBA" id="ARBA00022475"/>
    </source>
</evidence>
<feature type="domain" description="Glycosyltransferase RgtA/B/C/D-like" evidence="9">
    <location>
        <begin position="112"/>
        <end position="232"/>
    </location>
</feature>
<keyword evidence="7 8" id="KW-0472">Membrane</keyword>
<evidence type="ECO:0000256" key="1">
    <source>
        <dbReference type="ARBA" id="ARBA00004651"/>
    </source>
</evidence>
<evidence type="ECO:0000313" key="10">
    <source>
        <dbReference type="EMBL" id="MCA9307997.1"/>
    </source>
</evidence>
<protein>
    <submittedName>
        <fullName evidence="10">Glycosyltransferase family 39 protein</fullName>
        <ecNumber evidence="10">2.4.-.-</ecNumber>
    </submittedName>
</protein>
<accession>A0A955J239</accession>
<gene>
    <name evidence="10" type="ORF">KC980_00635</name>
</gene>
<evidence type="ECO:0000256" key="5">
    <source>
        <dbReference type="ARBA" id="ARBA00022692"/>
    </source>
</evidence>
<dbReference type="Pfam" id="PF13231">
    <property type="entry name" value="PMT_2"/>
    <property type="match status" value="1"/>
</dbReference>
<comment type="subcellular location">
    <subcellularLocation>
        <location evidence="1">Cell membrane</location>
        <topology evidence="1">Multi-pass membrane protein</topology>
    </subcellularLocation>
</comment>
<dbReference type="EC" id="2.4.-.-" evidence="10"/>
<sequence>MERLKIFLLTHNKLLAVLIFALALRIVGLTHGFPFIFHPDEPSVIRSALGIRFDPNPDHFDWPHLHFYLNFLLYGIFVKFRGLLQLLGLQEIFEYIFPYMWRDPLVFYYISRLFNAVLGALTIVPLYLAGSTLFNKRVGLYTAIAFAVIPFHVWVSQYALIDVPMVFWVSWSLYFCARIYTAKQLKDYVLAGLFIGFAASTKYNGGLLALMVPFIHFLSYKHLHEFNLYKTFKSFVLSGLGAVLGFFIGTPYAFIDYETFLISDSPKGALWQFRNVGSVTFLEHLGQFVATFTTTIIDDLGYTFLIIFVLCAFYIIYKLLTRKNTVYARSLIFVLIMGMFMLYYVSGFSRIRSHYFMPAYPFIALSVGYVTYLLLQFKHRFLSIFVITIIYFIPFVLSAYNSYQLRVPETRLLFYNWLEQGHIQKDDLIVYDTSNMSQIFKKFTFDHLKKKSSFNKFPSGTGYLITTDFEDDLSVYSPVVQFLPQYIPGPAIKVYRLE</sequence>
<feature type="transmembrane region" description="Helical" evidence="8">
    <location>
        <begin position="326"/>
        <end position="345"/>
    </location>
</feature>
<evidence type="ECO:0000256" key="6">
    <source>
        <dbReference type="ARBA" id="ARBA00022989"/>
    </source>
</evidence>
<reference evidence="10" key="2">
    <citation type="journal article" date="2021" name="Microbiome">
        <title>Successional dynamics and alternative stable states in a saline activated sludge microbial community over 9 years.</title>
        <authorList>
            <person name="Wang Y."/>
            <person name="Ye J."/>
            <person name="Ju F."/>
            <person name="Liu L."/>
            <person name="Boyd J.A."/>
            <person name="Deng Y."/>
            <person name="Parks D.H."/>
            <person name="Jiang X."/>
            <person name="Yin X."/>
            <person name="Woodcroft B.J."/>
            <person name="Tyson G.W."/>
            <person name="Hugenholtz P."/>
            <person name="Polz M.F."/>
            <person name="Zhang T."/>
        </authorList>
    </citation>
    <scope>NUCLEOTIDE SEQUENCE</scope>
    <source>
        <strain evidence="10">HKST-UBA79</strain>
    </source>
</reference>
<dbReference type="GO" id="GO:0009103">
    <property type="term" value="P:lipopolysaccharide biosynthetic process"/>
    <property type="evidence" value="ECO:0007669"/>
    <property type="project" value="UniProtKB-ARBA"/>
</dbReference>
<evidence type="ECO:0000256" key="3">
    <source>
        <dbReference type="ARBA" id="ARBA00022676"/>
    </source>
</evidence>
<keyword evidence="2" id="KW-1003">Cell membrane</keyword>
<feature type="transmembrane region" description="Helical" evidence="8">
    <location>
        <begin position="140"/>
        <end position="159"/>
    </location>
</feature>
<evidence type="ECO:0000256" key="4">
    <source>
        <dbReference type="ARBA" id="ARBA00022679"/>
    </source>
</evidence>
<evidence type="ECO:0000313" key="11">
    <source>
        <dbReference type="Proteomes" id="UP000740557"/>
    </source>
</evidence>
<evidence type="ECO:0000259" key="9">
    <source>
        <dbReference type="Pfam" id="PF13231"/>
    </source>
</evidence>
<feature type="transmembrane region" description="Helical" evidence="8">
    <location>
        <begin position="165"/>
        <end position="181"/>
    </location>
</feature>
<feature type="transmembrane region" description="Helical" evidence="8">
    <location>
        <begin position="300"/>
        <end position="320"/>
    </location>
</feature>
<dbReference type="AlphaFoldDB" id="A0A955J239"/>
<keyword evidence="3 10" id="KW-0328">Glycosyltransferase</keyword>
<dbReference type="Proteomes" id="UP000740557">
    <property type="component" value="Unassembled WGS sequence"/>
</dbReference>
<organism evidence="10 11">
    <name type="scientific">candidate division WWE3 bacterium</name>
    <dbReference type="NCBI Taxonomy" id="2053526"/>
    <lineage>
        <taxon>Bacteria</taxon>
        <taxon>Katanobacteria</taxon>
    </lineage>
</organism>
<proteinExistence type="predicted"/>
<dbReference type="InterPro" id="IPR050297">
    <property type="entry name" value="LipidA_mod_glycosyltrf_83"/>
</dbReference>
<comment type="caution">
    <text evidence="10">The sequence shown here is derived from an EMBL/GenBank/DDBJ whole genome shotgun (WGS) entry which is preliminary data.</text>
</comment>
<evidence type="ECO:0000256" key="8">
    <source>
        <dbReference type="SAM" id="Phobius"/>
    </source>
</evidence>
<feature type="transmembrane region" description="Helical" evidence="8">
    <location>
        <begin position="188"/>
        <end position="215"/>
    </location>
</feature>
<dbReference type="EMBL" id="JAGQNX010000017">
    <property type="protein sequence ID" value="MCA9307997.1"/>
    <property type="molecule type" value="Genomic_DNA"/>
</dbReference>
<dbReference type="GO" id="GO:0005886">
    <property type="term" value="C:plasma membrane"/>
    <property type="evidence" value="ECO:0007669"/>
    <property type="project" value="UniProtKB-SubCell"/>
</dbReference>
<keyword evidence="5 8" id="KW-0812">Transmembrane</keyword>
<dbReference type="GO" id="GO:0016763">
    <property type="term" value="F:pentosyltransferase activity"/>
    <property type="evidence" value="ECO:0007669"/>
    <property type="project" value="TreeGrafter"/>
</dbReference>
<keyword evidence="4 10" id="KW-0808">Transferase</keyword>
<feature type="transmembrane region" description="Helical" evidence="8">
    <location>
        <begin position="357"/>
        <end position="375"/>
    </location>
</feature>
<feature type="transmembrane region" description="Helical" evidence="8">
    <location>
        <begin position="106"/>
        <end position="128"/>
    </location>
</feature>